<evidence type="ECO:0000256" key="1">
    <source>
        <dbReference type="ARBA" id="ARBA00004196"/>
    </source>
</evidence>
<comment type="subcellular location">
    <subcellularLocation>
        <location evidence="1">Cell envelope</location>
    </subcellularLocation>
</comment>
<dbReference type="InterPro" id="IPR008972">
    <property type="entry name" value="Cupredoxin"/>
</dbReference>
<reference evidence="6 7" key="1">
    <citation type="journal article" date="2019" name="Int. J. Syst. Evol. Microbiol.">
        <title>The Global Catalogue of Microorganisms (GCM) 10K type strain sequencing project: providing services to taxonomists for standard genome sequencing and annotation.</title>
        <authorList>
            <consortium name="The Broad Institute Genomics Platform"/>
            <consortium name="The Broad Institute Genome Sequencing Center for Infectious Disease"/>
            <person name="Wu L."/>
            <person name="Ma J."/>
        </authorList>
    </citation>
    <scope>NUCLEOTIDE SEQUENCE [LARGE SCALE GENOMIC DNA]</scope>
    <source>
        <strain evidence="6 7">GX26</strain>
    </source>
</reference>
<dbReference type="GO" id="GO:0046872">
    <property type="term" value="F:metal ion binding"/>
    <property type="evidence" value="ECO:0007669"/>
    <property type="project" value="UniProtKB-KW"/>
</dbReference>
<dbReference type="CDD" id="cd13913">
    <property type="entry name" value="ba3_CcO_II_C"/>
    <property type="match status" value="1"/>
</dbReference>
<protein>
    <submittedName>
        <fullName evidence="6">Cytochrome c oxidase subunit II</fullName>
    </submittedName>
</protein>
<dbReference type="InterPro" id="IPR034214">
    <property type="entry name" value="Ba3_CcO_II_C"/>
</dbReference>
<feature type="compositionally biased region" description="Polar residues" evidence="4">
    <location>
        <begin position="171"/>
        <end position="187"/>
    </location>
</feature>
<dbReference type="Pfam" id="PF00116">
    <property type="entry name" value="COX2"/>
    <property type="match status" value="1"/>
</dbReference>
<sequence>MHIHRFEKVWLALALVFILGLISSIVYGAVGPGIEMIDAEGGTVDPQNLDETEFADPGVEQVGENEYEVYVVAKQFSFDPGTPANGVIRVPANSEVTFYVTSSDVVHGFEVVGTNLNTMAIPGQVSKMTVEFGDPATYGIVCNEYCGAAHHAMEGRIVVVPESEYDGPGATNATSGNETTTNASVAATPQIVGSATEVTA</sequence>
<comment type="caution">
    <text evidence="6">The sequence shown here is derived from an EMBL/GenBank/DDBJ whole genome shotgun (WGS) entry which is preliminary data.</text>
</comment>
<dbReference type="InterPro" id="IPR002429">
    <property type="entry name" value="CcO_II-like_C"/>
</dbReference>
<evidence type="ECO:0000256" key="2">
    <source>
        <dbReference type="ARBA" id="ARBA00022723"/>
    </source>
</evidence>
<dbReference type="InterPro" id="IPR001505">
    <property type="entry name" value="Copper_CuA"/>
</dbReference>
<evidence type="ECO:0000259" key="5">
    <source>
        <dbReference type="PROSITE" id="PS50857"/>
    </source>
</evidence>
<proteinExistence type="predicted"/>
<dbReference type="RefSeq" id="WP_336351377.1">
    <property type="nucleotide sequence ID" value="NZ_JAZAQL010000003.1"/>
</dbReference>
<evidence type="ECO:0000313" key="6">
    <source>
        <dbReference type="EMBL" id="MFC6954428.1"/>
    </source>
</evidence>
<feature type="domain" description="Cytochrome oxidase subunit II copper A binding" evidence="5">
    <location>
        <begin position="64"/>
        <end position="171"/>
    </location>
</feature>
<name>A0ABD5VHU0_9EURY</name>
<evidence type="ECO:0000256" key="4">
    <source>
        <dbReference type="SAM" id="MobiDB-lite"/>
    </source>
</evidence>
<dbReference type="InterPro" id="IPR051403">
    <property type="entry name" value="NosZ/Cyto_c_oxidase_sub2"/>
</dbReference>
<dbReference type="EMBL" id="JBHSXN010000003">
    <property type="protein sequence ID" value="MFC6954428.1"/>
    <property type="molecule type" value="Genomic_DNA"/>
</dbReference>
<dbReference type="PANTHER" id="PTHR42838">
    <property type="entry name" value="CYTOCHROME C OXIDASE SUBUNIT II"/>
    <property type="match status" value="1"/>
</dbReference>
<evidence type="ECO:0000313" key="7">
    <source>
        <dbReference type="Proteomes" id="UP001596395"/>
    </source>
</evidence>
<dbReference type="Proteomes" id="UP001596395">
    <property type="component" value="Unassembled WGS sequence"/>
</dbReference>
<keyword evidence="3" id="KW-0186">Copper</keyword>
<dbReference type="AlphaFoldDB" id="A0ABD5VHU0"/>
<dbReference type="SUPFAM" id="SSF49503">
    <property type="entry name" value="Cupredoxins"/>
    <property type="match status" value="1"/>
</dbReference>
<accession>A0ABD5VHU0</accession>
<keyword evidence="7" id="KW-1185">Reference proteome</keyword>
<dbReference type="Gene3D" id="2.60.40.420">
    <property type="entry name" value="Cupredoxins - blue copper proteins"/>
    <property type="match status" value="1"/>
</dbReference>
<gene>
    <name evidence="6" type="ORF">ACFQGB_16310</name>
</gene>
<organism evidence="6 7">
    <name type="scientific">Halorubellus litoreus</name>
    <dbReference type="NCBI Taxonomy" id="755308"/>
    <lineage>
        <taxon>Archaea</taxon>
        <taxon>Methanobacteriati</taxon>
        <taxon>Methanobacteriota</taxon>
        <taxon>Stenosarchaea group</taxon>
        <taxon>Halobacteria</taxon>
        <taxon>Halobacteriales</taxon>
        <taxon>Halorubellaceae</taxon>
        <taxon>Halorubellus</taxon>
    </lineage>
</organism>
<dbReference type="PROSITE" id="PS00078">
    <property type="entry name" value="COX2"/>
    <property type="match status" value="1"/>
</dbReference>
<dbReference type="PROSITE" id="PS50857">
    <property type="entry name" value="COX2_CUA"/>
    <property type="match status" value="1"/>
</dbReference>
<feature type="region of interest" description="Disordered" evidence="4">
    <location>
        <begin position="167"/>
        <end position="187"/>
    </location>
</feature>
<keyword evidence="2" id="KW-0479">Metal-binding</keyword>
<dbReference type="PANTHER" id="PTHR42838:SF2">
    <property type="entry name" value="NITROUS-OXIDE REDUCTASE"/>
    <property type="match status" value="1"/>
</dbReference>
<evidence type="ECO:0000256" key="3">
    <source>
        <dbReference type="ARBA" id="ARBA00023008"/>
    </source>
</evidence>